<comment type="similarity">
    <text evidence="1">Belongs to the YciI family.</text>
</comment>
<dbReference type="EMBL" id="LR134117">
    <property type="protein sequence ID" value="VDZ64372.1"/>
    <property type="molecule type" value="Genomic_DNA"/>
</dbReference>
<dbReference type="PANTHER" id="PTHR37828:SF1">
    <property type="entry name" value="YCII-RELATED DOMAIN-CONTAINING PROTEIN"/>
    <property type="match status" value="1"/>
</dbReference>
<protein>
    <submittedName>
        <fullName evidence="3">YCII-related domain</fullName>
    </submittedName>
</protein>
<dbReference type="KEGG" id="sof:NCTC11214_04940"/>
<dbReference type="SUPFAM" id="SSF54909">
    <property type="entry name" value="Dimeric alpha+beta barrel"/>
    <property type="match status" value="1"/>
</dbReference>
<feature type="domain" description="YCII-related" evidence="2">
    <location>
        <begin position="1"/>
        <end position="79"/>
    </location>
</feature>
<name>A0A447L0L0_SEROD</name>
<dbReference type="InterPro" id="IPR005545">
    <property type="entry name" value="YCII"/>
</dbReference>
<dbReference type="InterPro" id="IPR011008">
    <property type="entry name" value="Dimeric_a/b-barrel"/>
</dbReference>
<dbReference type="PANTHER" id="PTHR37828">
    <property type="entry name" value="GSR2449 PROTEIN"/>
    <property type="match status" value="1"/>
</dbReference>
<dbReference type="Proteomes" id="UP000281391">
    <property type="component" value="Chromosome"/>
</dbReference>
<sequence length="94" mass="10358">MFIVSLTYHRPIEEVDSLLDGHIIWLKKYFAQGDFIAAGRKNPRTGGVILVKSMARSQLDHILAQDPFTAVADYDVTEMAVTTTSSGFDALNGI</sequence>
<accession>A0A447L0L0</accession>
<dbReference type="Pfam" id="PF03795">
    <property type="entry name" value="YCII"/>
    <property type="match status" value="1"/>
</dbReference>
<evidence type="ECO:0000259" key="2">
    <source>
        <dbReference type="Pfam" id="PF03795"/>
    </source>
</evidence>
<dbReference type="RefSeq" id="WP_004964316.1">
    <property type="nucleotide sequence ID" value="NZ_JAEKCK010000001.1"/>
</dbReference>
<evidence type="ECO:0000256" key="1">
    <source>
        <dbReference type="ARBA" id="ARBA00007689"/>
    </source>
</evidence>
<reference evidence="3 4" key="1">
    <citation type="submission" date="2018-12" db="EMBL/GenBank/DDBJ databases">
        <authorList>
            <consortium name="Pathogen Informatics"/>
        </authorList>
    </citation>
    <scope>NUCLEOTIDE SEQUENCE [LARGE SCALE GENOMIC DNA]</scope>
    <source>
        <strain evidence="3 4">NCTC11214</strain>
    </source>
</reference>
<dbReference type="AlphaFoldDB" id="A0A447L0L0"/>
<evidence type="ECO:0000313" key="3">
    <source>
        <dbReference type="EMBL" id="VDZ64372.1"/>
    </source>
</evidence>
<evidence type="ECO:0000313" key="4">
    <source>
        <dbReference type="Proteomes" id="UP000281391"/>
    </source>
</evidence>
<gene>
    <name evidence="3" type="ORF">NCTC11214_04940</name>
</gene>
<organism evidence="3 4">
    <name type="scientific">Serratia odorifera</name>
    <dbReference type="NCBI Taxonomy" id="618"/>
    <lineage>
        <taxon>Bacteria</taxon>
        <taxon>Pseudomonadati</taxon>
        <taxon>Pseudomonadota</taxon>
        <taxon>Gammaproteobacteria</taxon>
        <taxon>Enterobacterales</taxon>
        <taxon>Yersiniaceae</taxon>
        <taxon>Serratia</taxon>
    </lineage>
</organism>
<proteinExistence type="inferred from homology"/>